<protein>
    <recommendedName>
        <fullName evidence="4">Outer membrane protein beta-barrel domain-containing protein</fullName>
    </recommendedName>
</protein>
<comment type="caution">
    <text evidence="2">The sequence shown here is derived from an EMBL/GenBank/DDBJ whole genome shotgun (WGS) entry which is preliminary data.</text>
</comment>
<feature type="signal peptide" evidence="1">
    <location>
        <begin position="1"/>
        <end position="20"/>
    </location>
</feature>
<keyword evidence="1" id="KW-0732">Signal</keyword>
<name>A0ABV7JH17_9SPHI</name>
<reference evidence="3" key="1">
    <citation type="journal article" date="2019" name="Int. J. Syst. Evol. Microbiol.">
        <title>The Global Catalogue of Microorganisms (GCM) 10K type strain sequencing project: providing services to taxonomists for standard genome sequencing and annotation.</title>
        <authorList>
            <consortium name="The Broad Institute Genomics Platform"/>
            <consortium name="The Broad Institute Genome Sequencing Center for Infectious Disease"/>
            <person name="Wu L."/>
            <person name="Ma J."/>
        </authorList>
    </citation>
    <scope>NUCLEOTIDE SEQUENCE [LARGE SCALE GENOMIC DNA]</scope>
    <source>
        <strain evidence="3">KCTC 52416</strain>
    </source>
</reference>
<proteinExistence type="predicted"/>
<dbReference type="Proteomes" id="UP001595526">
    <property type="component" value="Unassembled WGS sequence"/>
</dbReference>
<organism evidence="2 3">
    <name type="scientific">Parapedobacter deserti</name>
    <dbReference type="NCBI Taxonomy" id="1912957"/>
    <lineage>
        <taxon>Bacteria</taxon>
        <taxon>Pseudomonadati</taxon>
        <taxon>Bacteroidota</taxon>
        <taxon>Sphingobacteriia</taxon>
        <taxon>Sphingobacteriales</taxon>
        <taxon>Sphingobacteriaceae</taxon>
        <taxon>Parapedobacter</taxon>
    </lineage>
</organism>
<keyword evidence="3" id="KW-1185">Reference proteome</keyword>
<evidence type="ECO:0000256" key="1">
    <source>
        <dbReference type="SAM" id="SignalP"/>
    </source>
</evidence>
<accession>A0ABV7JH17</accession>
<dbReference type="RefSeq" id="WP_379018584.1">
    <property type="nucleotide sequence ID" value="NZ_JBHRTA010000004.1"/>
</dbReference>
<evidence type="ECO:0000313" key="3">
    <source>
        <dbReference type="Proteomes" id="UP001595526"/>
    </source>
</evidence>
<gene>
    <name evidence="2" type="ORF">ACFOET_00855</name>
</gene>
<dbReference type="EMBL" id="JBHRTA010000004">
    <property type="protein sequence ID" value="MFC3196150.1"/>
    <property type="molecule type" value="Genomic_DNA"/>
</dbReference>
<sequence length="217" mass="24172">MRNRLVLFLTLFSMTGNMMAQSGPDTLHHGKVFVISGLGWGFALGETSEVLQAKFSNSLGLDISLPNRHYFLYPTVDFLTFRYNQQEHDPDYAYDLEKGRSNFYILNLAGGIRRQLGRLNTYAYAGPGAGVVVEPRAAVSTDQSRVTIENITHITPTVRAGVGADYKIGGFFLFIEAGWLHNFRNIQERQVNIISLYGGLKTDVTALKNSMARIIGM</sequence>
<evidence type="ECO:0000313" key="2">
    <source>
        <dbReference type="EMBL" id="MFC3196150.1"/>
    </source>
</evidence>
<feature type="chain" id="PRO_5046162772" description="Outer membrane protein beta-barrel domain-containing protein" evidence="1">
    <location>
        <begin position="21"/>
        <end position="217"/>
    </location>
</feature>
<evidence type="ECO:0008006" key="4">
    <source>
        <dbReference type="Google" id="ProtNLM"/>
    </source>
</evidence>